<evidence type="ECO:0000313" key="3">
    <source>
        <dbReference type="Proteomes" id="UP001216828"/>
    </source>
</evidence>
<dbReference type="RefSeq" id="WP_053448411.1">
    <property type="nucleotide sequence ID" value="NZ_CP082270.1"/>
</dbReference>
<dbReference type="Proteomes" id="UP001216828">
    <property type="component" value="Chromosome"/>
</dbReference>
<sequence length="137" mass="14802">MDGTAEYLWLPPGATPPERACSPCRAIVAVEAAVEADWQAPMSDWLVRRGCRYMMAWGIECSGWDDAVDMASPEVECADFVMTTWHDRDTLAEVSAFCAIAQHSTLELPHTRVLHVAGVADRARVLAGVQGAVAADA</sequence>
<reference evidence="2 3" key="1">
    <citation type="submission" date="2021-08" db="EMBL/GenBank/DDBJ databases">
        <title>Stenotrophomonas forensis sp. nov., isolated from contaminated viral transport media.</title>
        <authorList>
            <person name="Nguyen S.V."/>
            <person name="Edwards D."/>
            <person name="Scott S."/>
            <person name="Doss J."/>
            <person name="Merid S."/>
            <person name="Zelaya E."/>
            <person name="Maza C."/>
            <person name="Mann M."/>
            <person name="Hamilton B."/>
            <person name="Blackwell R."/>
            <person name="Tran A."/>
            <person name="Hauser J."/>
        </authorList>
    </citation>
    <scope>NUCLEOTIDE SEQUENCE [LARGE SCALE GENOMIC DNA]</scope>
    <source>
        <strain evidence="2 3">DFS-20110405</strain>
    </source>
</reference>
<evidence type="ECO:0000259" key="1">
    <source>
        <dbReference type="Pfam" id="PF24733"/>
    </source>
</evidence>
<organism evidence="2 3">
    <name type="scientific">Stenotrophomonas forensis</name>
    <dbReference type="NCBI Taxonomy" id="2871169"/>
    <lineage>
        <taxon>Bacteria</taxon>
        <taxon>Pseudomonadati</taxon>
        <taxon>Pseudomonadota</taxon>
        <taxon>Gammaproteobacteria</taxon>
        <taxon>Lysobacterales</taxon>
        <taxon>Lysobacteraceae</taxon>
        <taxon>Stenotrophomonas</taxon>
        <taxon>Stenotrophomonas maltophilia group</taxon>
    </lineage>
</organism>
<name>A0ABY7Y1F2_9GAMM</name>
<feature type="domain" description="DUF7684" evidence="1">
    <location>
        <begin position="6"/>
        <end position="127"/>
    </location>
</feature>
<dbReference type="Pfam" id="PF24733">
    <property type="entry name" value="DUF7684"/>
    <property type="match status" value="1"/>
</dbReference>
<proteinExistence type="predicted"/>
<evidence type="ECO:0000313" key="2">
    <source>
        <dbReference type="EMBL" id="WDM63781.1"/>
    </source>
</evidence>
<gene>
    <name evidence="2" type="ORF">K5L94_00335</name>
</gene>
<keyword evidence="3" id="KW-1185">Reference proteome</keyword>
<dbReference type="InterPro" id="IPR056101">
    <property type="entry name" value="DUF7684"/>
</dbReference>
<dbReference type="EMBL" id="CP082270">
    <property type="protein sequence ID" value="WDM63781.1"/>
    <property type="molecule type" value="Genomic_DNA"/>
</dbReference>
<accession>A0ABY7Y1F2</accession>
<protein>
    <recommendedName>
        <fullName evidence="1">DUF7684 domain-containing protein</fullName>
    </recommendedName>
</protein>